<name>A0A4Q5LEF6_9BACT</name>
<evidence type="ECO:0000313" key="1">
    <source>
        <dbReference type="EMBL" id="RYU81002.1"/>
    </source>
</evidence>
<dbReference type="OrthoDB" id="886772at2"/>
<sequence length="149" mass="15848">MKRLFAVARPTSTLRFAARTLTLGILLLSGLGTAPRALAQHASPVSVTSVDAESIRVRIDNAAGQPGRVQVLNLTSGQVLFDEAYSATAYGHRFNFRQLPAGPYALLLRAAGTQYRYTLQVQDGAAGTSVALRTIKARLPKQALAAADL</sequence>
<dbReference type="AlphaFoldDB" id="A0A4Q5LEF6"/>
<accession>A0A4Q5LEF6</accession>
<dbReference type="EMBL" id="SEWE01000011">
    <property type="protein sequence ID" value="RYU81002.1"/>
    <property type="molecule type" value="Genomic_DNA"/>
</dbReference>
<comment type="caution">
    <text evidence="1">The sequence shown here is derived from an EMBL/GenBank/DDBJ whole genome shotgun (WGS) entry which is preliminary data.</text>
</comment>
<dbReference type="RefSeq" id="WP_129920446.1">
    <property type="nucleotide sequence ID" value="NZ_SEWE01000011.1"/>
</dbReference>
<proteinExistence type="predicted"/>
<keyword evidence="2" id="KW-1185">Reference proteome</keyword>
<protein>
    <submittedName>
        <fullName evidence="1">Uncharacterized protein</fullName>
    </submittedName>
</protein>
<evidence type="ECO:0000313" key="2">
    <source>
        <dbReference type="Proteomes" id="UP000294155"/>
    </source>
</evidence>
<organism evidence="1 2">
    <name type="scientific">Hymenobacter persicinus</name>
    <dbReference type="NCBI Taxonomy" id="2025506"/>
    <lineage>
        <taxon>Bacteria</taxon>
        <taxon>Pseudomonadati</taxon>
        <taxon>Bacteroidota</taxon>
        <taxon>Cytophagia</taxon>
        <taxon>Cytophagales</taxon>
        <taxon>Hymenobacteraceae</taxon>
        <taxon>Hymenobacter</taxon>
    </lineage>
</organism>
<dbReference type="Proteomes" id="UP000294155">
    <property type="component" value="Unassembled WGS sequence"/>
</dbReference>
<gene>
    <name evidence="1" type="ORF">EWM57_07105</name>
</gene>
<reference evidence="1 2" key="1">
    <citation type="submission" date="2019-02" db="EMBL/GenBank/DDBJ databases">
        <title>Bacterial novel species isolated from soil.</title>
        <authorList>
            <person name="Jung H.-Y."/>
        </authorList>
    </citation>
    <scope>NUCLEOTIDE SEQUENCE [LARGE SCALE GENOMIC DNA]</scope>
    <source>
        <strain evidence="1 2">1-3-3-3</strain>
    </source>
</reference>